<organism evidence="2 3">
    <name type="scientific">Mesobacillus stamsii</name>
    <dbReference type="NCBI Taxonomy" id="225347"/>
    <lineage>
        <taxon>Bacteria</taxon>
        <taxon>Bacillati</taxon>
        <taxon>Bacillota</taxon>
        <taxon>Bacilli</taxon>
        <taxon>Bacillales</taxon>
        <taxon>Bacillaceae</taxon>
        <taxon>Mesobacillus</taxon>
    </lineage>
</organism>
<evidence type="ECO:0000256" key="1">
    <source>
        <dbReference type="SAM" id="Phobius"/>
    </source>
</evidence>
<protein>
    <submittedName>
        <fullName evidence="2">Acetyltransferase-like isoleucine patch superfamily enzyme</fullName>
    </submittedName>
</protein>
<dbReference type="Pfam" id="PF00132">
    <property type="entry name" value="Hexapep"/>
    <property type="match status" value="1"/>
</dbReference>
<evidence type="ECO:0000313" key="3">
    <source>
        <dbReference type="Proteomes" id="UP001242313"/>
    </source>
</evidence>
<dbReference type="InterPro" id="IPR051159">
    <property type="entry name" value="Hexapeptide_acetyltransf"/>
</dbReference>
<dbReference type="InterPro" id="IPR011004">
    <property type="entry name" value="Trimer_LpxA-like_sf"/>
</dbReference>
<dbReference type="InterPro" id="IPR001451">
    <property type="entry name" value="Hexapep"/>
</dbReference>
<gene>
    <name evidence="2" type="ORF">J2S25_002842</name>
</gene>
<sequence>MIILRRIMKEFVTQSANRGIYLTVVMNLSHFIGIMRGFLFKVVYFKNIQSTIFAMQSSSKIEIFNKHSTITIGKFVFIRKNASFRLDHGGKLTIGDYVFINDNCVINCAEKISIGKNTKIAPNVCINDHDHNYKNIQDQHLVTGEVTIGRNVWIGANAVILRNTHIGDNSVIGAGSVVKGNIPANCLYVNEREEKIIPYNKPKVAHG</sequence>
<dbReference type="RefSeq" id="WP_307192179.1">
    <property type="nucleotide sequence ID" value="NZ_JAUSUN010000018.1"/>
</dbReference>
<dbReference type="CDD" id="cd04647">
    <property type="entry name" value="LbH_MAT_like"/>
    <property type="match status" value="1"/>
</dbReference>
<proteinExistence type="predicted"/>
<keyword evidence="1" id="KW-0812">Transmembrane</keyword>
<dbReference type="EMBL" id="JAUSUN010000018">
    <property type="protein sequence ID" value="MDQ0414632.1"/>
    <property type="molecule type" value="Genomic_DNA"/>
</dbReference>
<dbReference type="Proteomes" id="UP001242313">
    <property type="component" value="Unassembled WGS sequence"/>
</dbReference>
<keyword evidence="3" id="KW-1185">Reference proteome</keyword>
<keyword evidence="1" id="KW-0472">Membrane</keyword>
<dbReference type="Gene3D" id="2.160.10.10">
    <property type="entry name" value="Hexapeptide repeat proteins"/>
    <property type="match status" value="1"/>
</dbReference>
<evidence type="ECO:0000313" key="2">
    <source>
        <dbReference type="EMBL" id="MDQ0414632.1"/>
    </source>
</evidence>
<reference evidence="2 3" key="1">
    <citation type="submission" date="2023-07" db="EMBL/GenBank/DDBJ databases">
        <title>Genomic Encyclopedia of Type Strains, Phase IV (KMG-IV): sequencing the most valuable type-strain genomes for metagenomic binning, comparative biology and taxonomic classification.</title>
        <authorList>
            <person name="Goeker M."/>
        </authorList>
    </citation>
    <scope>NUCLEOTIDE SEQUENCE [LARGE SCALE GENOMIC DNA]</scope>
    <source>
        <strain evidence="2 3">DSM 19598</strain>
    </source>
</reference>
<dbReference type="SUPFAM" id="SSF51161">
    <property type="entry name" value="Trimeric LpxA-like enzymes"/>
    <property type="match status" value="1"/>
</dbReference>
<dbReference type="PANTHER" id="PTHR23416">
    <property type="entry name" value="SIALIC ACID SYNTHASE-RELATED"/>
    <property type="match status" value="1"/>
</dbReference>
<dbReference type="PANTHER" id="PTHR23416:SF78">
    <property type="entry name" value="LIPOPOLYSACCHARIDE BIOSYNTHESIS O-ACETYL TRANSFERASE WBBJ-RELATED"/>
    <property type="match status" value="1"/>
</dbReference>
<keyword evidence="1" id="KW-1133">Transmembrane helix</keyword>
<feature type="transmembrane region" description="Helical" evidence="1">
    <location>
        <begin position="20"/>
        <end position="39"/>
    </location>
</feature>
<comment type="caution">
    <text evidence="2">The sequence shown here is derived from an EMBL/GenBank/DDBJ whole genome shotgun (WGS) entry which is preliminary data.</text>
</comment>
<name>A0ABU0FXI2_9BACI</name>
<accession>A0ABU0FXI2</accession>